<comment type="function">
    <text evidence="12 13">Catalyzes the ATP-dependent phosphorylation of L-homoserine to L-homoserine phosphate.</text>
</comment>
<dbReference type="EC" id="2.7.1.39" evidence="3 13"/>
<keyword evidence="5 13" id="KW-0028">Amino-acid biosynthesis</keyword>
<keyword evidence="9 13" id="KW-0418">Kinase</keyword>
<dbReference type="InterPro" id="IPR014721">
    <property type="entry name" value="Ribsml_uS5_D2-typ_fold_subgr"/>
</dbReference>
<dbReference type="InterPro" id="IPR036554">
    <property type="entry name" value="GHMP_kinase_C_sf"/>
</dbReference>
<dbReference type="SUPFAM" id="SSF55060">
    <property type="entry name" value="GHMP Kinase, C-terminal domain"/>
    <property type="match status" value="1"/>
</dbReference>
<dbReference type="HAMAP" id="MF_00384">
    <property type="entry name" value="Homoser_kinase"/>
    <property type="match status" value="1"/>
</dbReference>
<evidence type="ECO:0000256" key="12">
    <source>
        <dbReference type="ARBA" id="ARBA00049954"/>
    </source>
</evidence>
<evidence type="ECO:0000256" key="13">
    <source>
        <dbReference type="HAMAP-Rule" id="MF_00384"/>
    </source>
</evidence>
<organism evidence="16 17">
    <name type="scientific">Caldalkalibacillus horti</name>
    <dbReference type="NCBI Taxonomy" id="77523"/>
    <lineage>
        <taxon>Bacteria</taxon>
        <taxon>Bacillati</taxon>
        <taxon>Bacillota</taxon>
        <taxon>Bacilli</taxon>
        <taxon>Bacillales</taxon>
        <taxon>Bacillaceae</taxon>
        <taxon>Caldalkalibacillus</taxon>
    </lineage>
</organism>
<dbReference type="SUPFAM" id="SSF54211">
    <property type="entry name" value="Ribosomal protein S5 domain 2-like"/>
    <property type="match status" value="1"/>
</dbReference>
<dbReference type="NCBIfam" id="TIGR00191">
    <property type="entry name" value="thrB"/>
    <property type="match status" value="1"/>
</dbReference>
<comment type="subcellular location">
    <subcellularLocation>
        <location evidence="13">Cytoplasm</location>
    </subcellularLocation>
</comment>
<dbReference type="Pfam" id="PF00288">
    <property type="entry name" value="GHMP_kinases_N"/>
    <property type="match status" value="1"/>
</dbReference>
<evidence type="ECO:0000256" key="9">
    <source>
        <dbReference type="ARBA" id="ARBA00022777"/>
    </source>
</evidence>
<evidence type="ECO:0000259" key="14">
    <source>
        <dbReference type="Pfam" id="PF00288"/>
    </source>
</evidence>
<dbReference type="Gene3D" id="3.30.70.890">
    <property type="entry name" value="GHMP kinase, C-terminal domain"/>
    <property type="match status" value="1"/>
</dbReference>
<comment type="similarity">
    <text evidence="2 13">Belongs to the GHMP kinase family. Homoserine kinase subfamily.</text>
</comment>
<keyword evidence="17" id="KW-1185">Reference proteome</keyword>
<evidence type="ECO:0000256" key="1">
    <source>
        <dbReference type="ARBA" id="ARBA00005015"/>
    </source>
</evidence>
<evidence type="ECO:0000256" key="5">
    <source>
        <dbReference type="ARBA" id="ARBA00022605"/>
    </source>
</evidence>
<sequence>MPAEANTLQFLRDKQVKVRVPASTANLGSGFDAIGVAFQLYTELTLEENDKLEFLWADKGGDIKPFPFVPEENLILKAMKRVASEIGAPLPNLEVIVQSDIPFTRGLGSSAAAYVAGLFAMNEWLKGGLSKDQLLWIAAEEEGHPDNVGASIFGGFFIGAIDWEARRVHYNALKFPEKWTWLAAIPSYTLSTSKARHLLPSTYSKQDALFNLSRYGLLTSSLLTENEQGVILGLNDRLHQPYRQHLIPGFEDLCQKREQLQALGFVISGAGPTVLGLFGRGADLSYAKQQMEQSLSKSGEVVRVEQLMVDQIGAHIE</sequence>
<evidence type="ECO:0000256" key="2">
    <source>
        <dbReference type="ARBA" id="ARBA00007370"/>
    </source>
</evidence>
<keyword evidence="6 13" id="KW-0808">Transferase</keyword>
<dbReference type="PANTHER" id="PTHR20861:SF1">
    <property type="entry name" value="HOMOSERINE KINASE"/>
    <property type="match status" value="1"/>
</dbReference>
<reference evidence="16 17" key="1">
    <citation type="submission" date="2023-07" db="EMBL/GenBank/DDBJ databases">
        <title>Genomic Encyclopedia of Type Strains, Phase IV (KMG-IV): sequencing the most valuable type-strain genomes for metagenomic binning, comparative biology and taxonomic classification.</title>
        <authorList>
            <person name="Goeker M."/>
        </authorList>
    </citation>
    <scope>NUCLEOTIDE SEQUENCE [LARGE SCALE GENOMIC DNA]</scope>
    <source>
        <strain evidence="16 17">DSM 12751</strain>
    </source>
</reference>
<dbReference type="PRINTS" id="PR00958">
    <property type="entry name" value="HOMSERKINASE"/>
</dbReference>
<evidence type="ECO:0000256" key="6">
    <source>
        <dbReference type="ARBA" id="ARBA00022679"/>
    </source>
</evidence>
<dbReference type="Proteomes" id="UP001235840">
    <property type="component" value="Unassembled WGS sequence"/>
</dbReference>
<dbReference type="EMBL" id="JAUSTY010000001">
    <property type="protein sequence ID" value="MDQ0164263.1"/>
    <property type="molecule type" value="Genomic_DNA"/>
</dbReference>
<evidence type="ECO:0000256" key="3">
    <source>
        <dbReference type="ARBA" id="ARBA00012078"/>
    </source>
</evidence>
<keyword evidence="7 13" id="KW-0791">Threonine biosynthesis</keyword>
<accession>A0ABT9VTF0</accession>
<dbReference type="Pfam" id="PF08544">
    <property type="entry name" value="GHMP_kinases_C"/>
    <property type="match status" value="1"/>
</dbReference>
<dbReference type="PROSITE" id="PS00627">
    <property type="entry name" value="GHMP_KINASES_ATP"/>
    <property type="match status" value="1"/>
</dbReference>
<comment type="caution">
    <text evidence="16">The sequence shown here is derived from an EMBL/GenBank/DDBJ whole genome shotgun (WGS) entry which is preliminary data.</text>
</comment>
<dbReference type="PIRSF" id="PIRSF000676">
    <property type="entry name" value="Homoser_kin"/>
    <property type="match status" value="1"/>
</dbReference>
<feature type="binding site" evidence="13">
    <location>
        <begin position="102"/>
        <end position="112"/>
    </location>
    <ligand>
        <name>ATP</name>
        <dbReference type="ChEBI" id="CHEBI:30616"/>
    </ligand>
</feature>
<dbReference type="InterPro" id="IPR006204">
    <property type="entry name" value="GHMP_kinase_N_dom"/>
</dbReference>
<evidence type="ECO:0000313" key="16">
    <source>
        <dbReference type="EMBL" id="MDQ0164263.1"/>
    </source>
</evidence>
<proteinExistence type="inferred from homology"/>
<keyword evidence="8 13" id="KW-0547">Nucleotide-binding</keyword>
<dbReference type="InterPro" id="IPR020568">
    <property type="entry name" value="Ribosomal_Su5_D2-typ_SF"/>
</dbReference>
<dbReference type="Gene3D" id="3.30.230.10">
    <property type="match status" value="1"/>
</dbReference>
<dbReference type="PANTHER" id="PTHR20861">
    <property type="entry name" value="HOMOSERINE/4-DIPHOSPHOCYTIDYL-2-C-METHYL-D-ERYTHRITOL KINASE"/>
    <property type="match status" value="1"/>
</dbReference>
<evidence type="ECO:0000256" key="10">
    <source>
        <dbReference type="ARBA" id="ARBA00022840"/>
    </source>
</evidence>
<evidence type="ECO:0000256" key="8">
    <source>
        <dbReference type="ARBA" id="ARBA00022741"/>
    </source>
</evidence>
<evidence type="ECO:0000259" key="15">
    <source>
        <dbReference type="Pfam" id="PF08544"/>
    </source>
</evidence>
<protein>
    <recommendedName>
        <fullName evidence="4 13">Homoserine kinase</fullName>
        <shortName evidence="13">HK</shortName>
        <shortName evidence="13">HSK</shortName>
        <ecNumber evidence="3 13">2.7.1.39</ecNumber>
    </recommendedName>
</protein>
<evidence type="ECO:0000256" key="4">
    <source>
        <dbReference type="ARBA" id="ARBA00017858"/>
    </source>
</evidence>
<dbReference type="RefSeq" id="WP_307389617.1">
    <property type="nucleotide sequence ID" value="NZ_JAUSTY010000001.1"/>
</dbReference>
<name>A0ABT9VTF0_9BACI</name>
<keyword evidence="10 13" id="KW-0067">ATP-binding</keyword>
<dbReference type="InterPro" id="IPR000870">
    <property type="entry name" value="Homoserine_kinase"/>
</dbReference>
<evidence type="ECO:0000256" key="7">
    <source>
        <dbReference type="ARBA" id="ARBA00022697"/>
    </source>
</evidence>
<keyword evidence="13" id="KW-0963">Cytoplasm</keyword>
<gene>
    <name evidence="13" type="primary">thrB</name>
    <name evidence="16" type="ORF">J2S11_000162</name>
</gene>
<evidence type="ECO:0000313" key="17">
    <source>
        <dbReference type="Proteomes" id="UP001235840"/>
    </source>
</evidence>
<feature type="domain" description="GHMP kinase C-terminal" evidence="15">
    <location>
        <begin position="235"/>
        <end position="287"/>
    </location>
</feature>
<evidence type="ECO:0000256" key="11">
    <source>
        <dbReference type="ARBA" id="ARBA00049375"/>
    </source>
</evidence>
<dbReference type="InterPro" id="IPR013750">
    <property type="entry name" value="GHMP_kinase_C_dom"/>
</dbReference>
<comment type="pathway">
    <text evidence="1 13">Amino-acid biosynthesis; L-threonine biosynthesis; L-threonine from L-aspartate: step 4/5.</text>
</comment>
<dbReference type="GO" id="GO:0004413">
    <property type="term" value="F:homoserine kinase activity"/>
    <property type="evidence" value="ECO:0007669"/>
    <property type="project" value="UniProtKB-EC"/>
</dbReference>
<dbReference type="InterPro" id="IPR006203">
    <property type="entry name" value="GHMP_knse_ATP-bd_CS"/>
</dbReference>
<feature type="domain" description="GHMP kinase N-terminal" evidence="14">
    <location>
        <begin position="73"/>
        <end position="155"/>
    </location>
</feature>
<comment type="catalytic activity">
    <reaction evidence="11 13">
        <text>L-homoserine + ATP = O-phospho-L-homoserine + ADP + H(+)</text>
        <dbReference type="Rhea" id="RHEA:13985"/>
        <dbReference type="ChEBI" id="CHEBI:15378"/>
        <dbReference type="ChEBI" id="CHEBI:30616"/>
        <dbReference type="ChEBI" id="CHEBI:57476"/>
        <dbReference type="ChEBI" id="CHEBI:57590"/>
        <dbReference type="ChEBI" id="CHEBI:456216"/>
        <dbReference type="EC" id="2.7.1.39"/>
    </reaction>
</comment>